<evidence type="ECO:0000313" key="2">
    <source>
        <dbReference type="EMBL" id="MCV7170971.1"/>
    </source>
</evidence>
<dbReference type="Pfam" id="PF05257">
    <property type="entry name" value="CHAP"/>
    <property type="match status" value="1"/>
</dbReference>
<gene>
    <name evidence="2" type="ORF">H7I41_13720</name>
</gene>
<organism evidence="2 3">
    <name type="scientific">[Mycobacterium] manitobense</name>
    <dbReference type="NCBI Taxonomy" id="190147"/>
    <lineage>
        <taxon>Bacteria</taxon>
        <taxon>Bacillati</taxon>
        <taxon>Actinomycetota</taxon>
        <taxon>Actinomycetes</taxon>
        <taxon>Mycobacteriales</taxon>
        <taxon>Mycobacteriaceae</taxon>
        <taxon>Mycolicibacterium</taxon>
    </lineage>
</organism>
<dbReference type="EMBL" id="JACKSJ010000105">
    <property type="protein sequence ID" value="MCV7170971.1"/>
    <property type="molecule type" value="Genomic_DNA"/>
</dbReference>
<evidence type="ECO:0000259" key="1">
    <source>
        <dbReference type="Pfam" id="PF05257"/>
    </source>
</evidence>
<sequence>MRVWWTLAAVTAVLTVGAAALLVPDRVARFAGPEPFPAIDRSALSDVQVRIVEILQAQFETQPEGEVYAGGVTEPWCADFVSWVMKEAGVGLVNPHSGGWRIPGVYTLQEFYQSTGRFEGPEHRPTPGDVAIYADGSPLGLHTNVVVAANGASMTTVGGNEEGAVRVRTVDIGPGLRLLGYGRLV</sequence>
<dbReference type="Proteomes" id="UP001140293">
    <property type="component" value="Unassembled WGS sequence"/>
</dbReference>
<evidence type="ECO:0000313" key="3">
    <source>
        <dbReference type="Proteomes" id="UP001140293"/>
    </source>
</evidence>
<comment type="caution">
    <text evidence="2">The sequence shown here is derived from an EMBL/GenBank/DDBJ whole genome shotgun (WGS) entry which is preliminary data.</text>
</comment>
<name>A0A9X3BVW4_9MYCO</name>
<keyword evidence="3" id="KW-1185">Reference proteome</keyword>
<protein>
    <submittedName>
        <fullName evidence="2">CHAP domain-containing protein</fullName>
    </submittedName>
</protein>
<reference evidence="2" key="1">
    <citation type="submission" date="2020-07" db="EMBL/GenBank/DDBJ databases">
        <authorList>
            <person name="Pettersson B.M.F."/>
            <person name="Behra P.R.K."/>
            <person name="Ramesh M."/>
            <person name="Das S."/>
            <person name="Dasgupta S."/>
            <person name="Kirsebom L.A."/>
        </authorList>
    </citation>
    <scope>NUCLEOTIDE SEQUENCE</scope>
    <source>
        <strain evidence="2">DSM 44615</strain>
    </source>
</reference>
<dbReference type="AlphaFoldDB" id="A0A9X3BVW4"/>
<reference evidence="2" key="2">
    <citation type="journal article" date="2022" name="BMC Genomics">
        <title>Comparative genome analysis of mycobacteria focusing on tRNA and non-coding RNA.</title>
        <authorList>
            <person name="Behra P.R.K."/>
            <person name="Pettersson B.M.F."/>
            <person name="Ramesh M."/>
            <person name="Das S."/>
            <person name="Dasgupta S."/>
            <person name="Kirsebom L.A."/>
        </authorList>
    </citation>
    <scope>NUCLEOTIDE SEQUENCE</scope>
    <source>
        <strain evidence="2">DSM 44615</strain>
    </source>
</reference>
<feature type="domain" description="Peptidase C51" evidence="1">
    <location>
        <begin position="73"/>
        <end position="160"/>
    </location>
</feature>
<accession>A0A9X3BVW4</accession>
<proteinExistence type="predicted"/>
<dbReference type="InterPro" id="IPR007921">
    <property type="entry name" value="CHAP_dom"/>
</dbReference>